<dbReference type="KEGG" id="acaf:CA12_10870"/>
<feature type="compositionally biased region" description="Low complexity" evidence="1">
    <location>
        <begin position="234"/>
        <end position="244"/>
    </location>
</feature>
<keyword evidence="3" id="KW-1185">Reference proteome</keyword>
<gene>
    <name evidence="2" type="ORF">CA12_10870</name>
</gene>
<reference evidence="2 3" key="1">
    <citation type="submission" date="2019-02" db="EMBL/GenBank/DDBJ databases">
        <title>Deep-cultivation of Planctomycetes and their phenomic and genomic characterization uncovers novel biology.</title>
        <authorList>
            <person name="Wiegand S."/>
            <person name="Jogler M."/>
            <person name="Boedeker C."/>
            <person name="Pinto D."/>
            <person name="Vollmers J."/>
            <person name="Rivas-Marin E."/>
            <person name="Kohn T."/>
            <person name="Peeters S.H."/>
            <person name="Heuer A."/>
            <person name="Rast P."/>
            <person name="Oberbeckmann S."/>
            <person name="Bunk B."/>
            <person name="Jeske O."/>
            <person name="Meyerdierks A."/>
            <person name="Storesund J.E."/>
            <person name="Kallscheuer N."/>
            <person name="Luecker S."/>
            <person name="Lage O.M."/>
            <person name="Pohl T."/>
            <person name="Merkel B.J."/>
            <person name="Hornburger P."/>
            <person name="Mueller R.-W."/>
            <person name="Bruemmer F."/>
            <person name="Labrenz M."/>
            <person name="Spormann A.M."/>
            <person name="Op den Camp H."/>
            <person name="Overmann J."/>
            <person name="Amann R."/>
            <person name="Jetten M.S.M."/>
            <person name="Mascher T."/>
            <person name="Medema M.H."/>
            <person name="Devos D.P."/>
            <person name="Kaster A.-K."/>
            <person name="Ovreas L."/>
            <person name="Rohde M."/>
            <person name="Galperin M.Y."/>
            <person name="Jogler C."/>
        </authorList>
    </citation>
    <scope>NUCLEOTIDE SEQUENCE [LARGE SCALE GENOMIC DNA]</scope>
    <source>
        <strain evidence="2 3">CA12</strain>
    </source>
</reference>
<evidence type="ECO:0000256" key="1">
    <source>
        <dbReference type="SAM" id="MobiDB-lite"/>
    </source>
</evidence>
<feature type="region of interest" description="Disordered" evidence="1">
    <location>
        <begin position="92"/>
        <end position="252"/>
    </location>
</feature>
<organism evidence="2 3">
    <name type="scientific">Alienimonas californiensis</name>
    <dbReference type="NCBI Taxonomy" id="2527989"/>
    <lineage>
        <taxon>Bacteria</taxon>
        <taxon>Pseudomonadati</taxon>
        <taxon>Planctomycetota</taxon>
        <taxon>Planctomycetia</taxon>
        <taxon>Planctomycetales</taxon>
        <taxon>Planctomycetaceae</taxon>
        <taxon>Alienimonas</taxon>
    </lineage>
</organism>
<protein>
    <submittedName>
        <fullName evidence="2">Uncharacterized protein</fullName>
    </submittedName>
</protein>
<dbReference type="Proteomes" id="UP000318741">
    <property type="component" value="Chromosome"/>
</dbReference>
<accession>A0A517P6K7</accession>
<evidence type="ECO:0000313" key="2">
    <source>
        <dbReference type="EMBL" id="QDT15007.1"/>
    </source>
</evidence>
<feature type="region of interest" description="Disordered" evidence="1">
    <location>
        <begin position="1"/>
        <end position="26"/>
    </location>
</feature>
<sequence length="252" mass="26516">MPSASFGCRHAGATSESSSLRRRRAPCRRLSAGAARRRHATRWEACLVGAVGRVALVRLRQRLAALGATGSASAFGSRRPGPVRIVRASPEHWQSQWHTTGARHGCGGRLGQADRPHLHQHGWLGQKGGRRPPTDRMPQNQQCPSPLPLVRTPPVLGHPLTLLPQPPTGRPSGPLCGPPSPPTRSAQRTLRRGGRRPQAERGALRDGGQQGGGAPAGGFGLSHDLPHGGGVVGGQAAAEGVDQQLFSQGRGE</sequence>
<dbReference type="AlphaFoldDB" id="A0A517P6K7"/>
<dbReference type="EMBL" id="CP036265">
    <property type="protein sequence ID" value="QDT15007.1"/>
    <property type="molecule type" value="Genomic_DNA"/>
</dbReference>
<feature type="compositionally biased region" description="Gly residues" evidence="1">
    <location>
        <begin position="208"/>
        <end position="220"/>
    </location>
</feature>
<proteinExistence type="predicted"/>
<evidence type="ECO:0000313" key="3">
    <source>
        <dbReference type="Proteomes" id="UP000318741"/>
    </source>
</evidence>
<name>A0A517P6K7_9PLAN</name>